<dbReference type="Gene3D" id="1.10.10.10">
    <property type="entry name" value="Winged helix-like DNA-binding domain superfamily/Winged helix DNA-binding domain"/>
    <property type="match status" value="1"/>
</dbReference>
<evidence type="ECO:0000256" key="6">
    <source>
        <dbReference type="RuleBase" id="RU000716"/>
    </source>
</evidence>
<dbReference type="Gene3D" id="1.10.1740.10">
    <property type="match status" value="1"/>
</dbReference>
<evidence type="ECO:0000313" key="10">
    <source>
        <dbReference type="Proteomes" id="UP001055057"/>
    </source>
</evidence>
<comment type="similarity">
    <text evidence="1 6">Belongs to the sigma-70 factor family. ECF subfamily.</text>
</comment>
<accession>A0ABQ4U552</accession>
<dbReference type="Proteomes" id="UP001055057">
    <property type="component" value="Unassembled WGS sequence"/>
</dbReference>
<keyword evidence="10" id="KW-1185">Reference proteome</keyword>
<comment type="caution">
    <text evidence="9">The sequence shown here is derived from an EMBL/GenBank/DDBJ whole genome shotgun (WGS) entry which is preliminary data.</text>
</comment>
<dbReference type="InterPro" id="IPR013325">
    <property type="entry name" value="RNA_pol_sigma_r2"/>
</dbReference>
<dbReference type="SUPFAM" id="SSF88659">
    <property type="entry name" value="Sigma3 and sigma4 domains of RNA polymerase sigma factors"/>
    <property type="match status" value="1"/>
</dbReference>
<evidence type="ECO:0000256" key="1">
    <source>
        <dbReference type="ARBA" id="ARBA00010641"/>
    </source>
</evidence>
<dbReference type="PANTHER" id="PTHR43133:SF62">
    <property type="entry name" value="RNA POLYMERASE SIGMA FACTOR SIGZ"/>
    <property type="match status" value="1"/>
</dbReference>
<dbReference type="NCBIfam" id="TIGR02937">
    <property type="entry name" value="sigma70-ECF"/>
    <property type="match status" value="1"/>
</dbReference>
<dbReference type="Pfam" id="PF04542">
    <property type="entry name" value="Sigma70_r2"/>
    <property type="match status" value="1"/>
</dbReference>
<dbReference type="InterPro" id="IPR036388">
    <property type="entry name" value="WH-like_DNA-bd_sf"/>
</dbReference>
<name>A0ABQ4U552_9HYPH</name>
<dbReference type="Pfam" id="PF08281">
    <property type="entry name" value="Sigma70_r4_2"/>
    <property type="match status" value="1"/>
</dbReference>
<dbReference type="PANTHER" id="PTHR43133">
    <property type="entry name" value="RNA POLYMERASE ECF-TYPE SIGMA FACTO"/>
    <property type="match status" value="1"/>
</dbReference>
<dbReference type="InterPro" id="IPR007627">
    <property type="entry name" value="RNA_pol_sigma70_r2"/>
</dbReference>
<protein>
    <recommendedName>
        <fullName evidence="6">RNA polymerase sigma factor</fullName>
    </recommendedName>
</protein>
<dbReference type="InterPro" id="IPR000838">
    <property type="entry name" value="RNA_pol_sigma70_ECF_CS"/>
</dbReference>
<evidence type="ECO:0000313" key="9">
    <source>
        <dbReference type="EMBL" id="GJE61896.1"/>
    </source>
</evidence>
<keyword evidence="4 6" id="KW-0238">DNA-binding</keyword>
<gene>
    <name evidence="9" type="primary">sigK_2</name>
    <name evidence="9" type="ORF">MPOCJGCO_4023</name>
</gene>
<evidence type="ECO:0000259" key="7">
    <source>
        <dbReference type="Pfam" id="PF04542"/>
    </source>
</evidence>
<dbReference type="InterPro" id="IPR039425">
    <property type="entry name" value="RNA_pol_sigma-70-like"/>
</dbReference>
<evidence type="ECO:0000259" key="8">
    <source>
        <dbReference type="Pfam" id="PF08281"/>
    </source>
</evidence>
<keyword evidence="2 6" id="KW-0805">Transcription regulation</keyword>
<evidence type="ECO:0000256" key="2">
    <source>
        <dbReference type="ARBA" id="ARBA00023015"/>
    </source>
</evidence>
<dbReference type="PROSITE" id="PS01063">
    <property type="entry name" value="SIGMA70_ECF"/>
    <property type="match status" value="1"/>
</dbReference>
<evidence type="ECO:0000256" key="4">
    <source>
        <dbReference type="ARBA" id="ARBA00023125"/>
    </source>
</evidence>
<reference evidence="9" key="2">
    <citation type="submission" date="2021-08" db="EMBL/GenBank/DDBJ databases">
        <authorList>
            <person name="Tani A."/>
            <person name="Ola A."/>
            <person name="Ogura Y."/>
            <person name="Katsura K."/>
            <person name="Hayashi T."/>
        </authorList>
    </citation>
    <scope>NUCLEOTIDE SEQUENCE</scope>
    <source>
        <strain evidence="9">DSM 23632</strain>
    </source>
</reference>
<feature type="domain" description="RNA polymerase sigma-70 region 2" evidence="7">
    <location>
        <begin position="25"/>
        <end position="92"/>
    </location>
</feature>
<dbReference type="InterPro" id="IPR013324">
    <property type="entry name" value="RNA_pol_sigma_r3/r4-like"/>
</dbReference>
<organism evidence="9 10">
    <name type="scientific">Methylobacterium trifolii</name>
    <dbReference type="NCBI Taxonomy" id="1003092"/>
    <lineage>
        <taxon>Bacteria</taxon>
        <taxon>Pseudomonadati</taxon>
        <taxon>Pseudomonadota</taxon>
        <taxon>Alphaproteobacteria</taxon>
        <taxon>Hyphomicrobiales</taxon>
        <taxon>Methylobacteriaceae</taxon>
        <taxon>Methylobacterium</taxon>
    </lineage>
</organism>
<sequence>MREDTDLLPLLKRVAAGDEAALRTLYDLTSPKLYGVILRIQRDRSVAEDVLQDVYLRVWQAAGSYAPEAGRPLSWLCAIARNRAIDGLRRKGEIQGPVHEDGEDWVERLIDPHDGEAALVGRDALNACLGRLEPAQRACVVLAYCEGRSREELAARFDRPVNTIKTWLHRSIAALKSCLEGLS</sequence>
<evidence type="ECO:0000256" key="3">
    <source>
        <dbReference type="ARBA" id="ARBA00023082"/>
    </source>
</evidence>
<proteinExistence type="inferred from homology"/>
<dbReference type="InterPro" id="IPR013249">
    <property type="entry name" value="RNA_pol_sigma70_r4_t2"/>
</dbReference>
<dbReference type="EMBL" id="BPRB01000254">
    <property type="protein sequence ID" value="GJE61896.1"/>
    <property type="molecule type" value="Genomic_DNA"/>
</dbReference>
<dbReference type="SUPFAM" id="SSF88946">
    <property type="entry name" value="Sigma2 domain of RNA polymerase sigma factors"/>
    <property type="match status" value="1"/>
</dbReference>
<dbReference type="InterPro" id="IPR014284">
    <property type="entry name" value="RNA_pol_sigma-70_dom"/>
</dbReference>
<dbReference type="RefSeq" id="WP_238184452.1">
    <property type="nucleotide sequence ID" value="NZ_BPRB01000254.1"/>
</dbReference>
<keyword evidence="5 6" id="KW-0804">Transcription</keyword>
<feature type="domain" description="RNA polymerase sigma factor 70 region 4 type 2" evidence="8">
    <location>
        <begin position="123"/>
        <end position="175"/>
    </location>
</feature>
<keyword evidence="3 6" id="KW-0731">Sigma factor</keyword>
<evidence type="ECO:0000256" key="5">
    <source>
        <dbReference type="ARBA" id="ARBA00023163"/>
    </source>
</evidence>
<reference evidence="9" key="1">
    <citation type="journal article" date="2021" name="Front. Microbiol.">
        <title>Comprehensive Comparative Genomics and Phenotyping of Methylobacterium Species.</title>
        <authorList>
            <person name="Alessa O."/>
            <person name="Ogura Y."/>
            <person name="Fujitani Y."/>
            <person name="Takami H."/>
            <person name="Hayashi T."/>
            <person name="Sahin N."/>
            <person name="Tani A."/>
        </authorList>
    </citation>
    <scope>NUCLEOTIDE SEQUENCE</scope>
    <source>
        <strain evidence="9">DSM 23632</strain>
    </source>
</reference>